<dbReference type="CDD" id="cd07341">
    <property type="entry name" value="M56_BlaR1_MecR1_like"/>
    <property type="match status" value="1"/>
</dbReference>
<evidence type="ECO:0000256" key="1">
    <source>
        <dbReference type="SAM" id="Phobius"/>
    </source>
</evidence>
<feature type="transmembrane region" description="Helical" evidence="1">
    <location>
        <begin position="38"/>
        <end position="58"/>
    </location>
</feature>
<dbReference type="InterPro" id="IPR052173">
    <property type="entry name" value="Beta-lactam_resp_regulator"/>
</dbReference>
<sequence length="409" mass="44424">MMTELVAALVRLTYALSAAVLLMLALRGPLRRVFGATLAYQTWLVVPAIVAVALLPAVRVQPQAVPVSLRTFSDAAVPALREASIPWLSVALLVWGAGALMLAAGFWRAHVRFVRGLGSLTPREGLYFSESPTAGPASLGLWRPKVIVPSDFPRRYTPAEQLLIIQHEQVHAERGDAVVNLLQVCLQCVFWFNPLIHWAAVRFRVDQELACDAAVLRGNPGQRRAYSQALLKSHTLSTETPPTVACLWRFNHPIKERIMSLQQVPPGRLRRLAGRLAVASLVLAGGSASLLARAENVPTASAVLYEVAMDLSTAGAKAAPRVHVREGTPFAVSSERNGVKWRLEFTVSKAGTADGVAMTGKIDIDSTTIARPTLEGRLGEPMRLKVEDEGRNLDLAMVVREVTARPTQP</sequence>
<evidence type="ECO:0000259" key="2">
    <source>
        <dbReference type="Pfam" id="PF05569"/>
    </source>
</evidence>
<feature type="domain" description="Peptidase M56" evidence="2">
    <location>
        <begin position="9"/>
        <end position="261"/>
    </location>
</feature>
<dbReference type="RefSeq" id="WP_395823805.1">
    <property type="nucleotide sequence ID" value="NZ_CP043494.1"/>
</dbReference>
<proteinExistence type="predicted"/>
<name>A0ABY9WUJ5_9BACT</name>
<feature type="transmembrane region" description="Helical" evidence="1">
    <location>
        <begin position="6"/>
        <end position="26"/>
    </location>
</feature>
<keyword evidence="1" id="KW-0472">Membrane</keyword>
<dbReference type="EMBL" id="CP043494">
    <property type="protein sequence ID" value="WNG46924.1"/>
    <property type="molecule type" value="Genomic_DNA"/>
</dbReference>
<organism evidence="3 4">
    <name type="scientific">Archangium minus</name>
    <dbReference type="NCBI Taxonomy" id="83450"/>
    <lineage>
        <taxon>Bacteria</taxon>
        <taxon>Pseudomonadati</taxon>
        <taxon>Myxococcota</taxon>
        <taxon>Myxococcia</taxon>
        <taxon>Myxococcales</taxon>
        <taxon>Cystobacterineae</taxon>
        <taxon>Archangiaceae</taxon>
        <taxon>Archangium</taxon>
    </lineage>
</organism>
<keyword evidence="1" id="KW-0812">Transmembrane</keyword>
<keyword evidence="4" id="KW-1185">Reference proteome</keyword>
<keyword evidence="1" id="KW-1133">Transmembrane helix</keyword>
<accession>A0ABY9WUJ5</accession>
<dbReference type="PANTHER" id="PTHR34978">
    <property type="entry name" value="POSSIBLE SENSOR-TRANSDUCER PROTEIN BLAR"/>
    <property type="match status" value="1"/>
</dbReference>
<reference evidence="3 4" key="1">
    <citation type="submission" date="2019-08" db="EMBL/GenBank/DDBJ databases">
        <title>Archangium and Cystobacter genomes.</title>
        <authorList>
            <person name="Chen I.-C.K."/>
            <person name="Wielgoss S."/>
        </authorList>
    </citation>
    <scope>NUCLEOTIDE SEQUENCE [LARGE SCALE GENOMIC DNA]</scope>
    <source>
        <strain evidence="3 4">Cbm 6</strain>
    </source>
</reference>
<dbReference type="Proteomes" id="UP001611383">
    <property type="component" value="Chromosome"/>
</dbReference>
<dbReference type="PANTHER" id="PTHR34978:SF3">
    <property type="entry name" value="SLR0241 PROTEIN"/>
    <property type="match status" value="1"/>
</dbReference>
<dbReference type="Pfam" id="PF05569">
    <property type="entry name" value="Peptidase_M56"/>
    <property type="match status" value="1"/>
</dbReference>
<dbReference type="InterPro" id="IPR008756">
    <property type="entry name" value="Peptidase_M56"/>
</dbReference>
<evidence type="ECO:0000313" key="3">
    <source>
        <dbReference type="EMBL" id="WNG46924.1"/>
    </source>
</evidence>
<protein>
    <recommendedName>
        <fullName evidence="2">Peptidase M56 domain-containing protein</fullName>
    </recommendedName>
</protein>
<evidence type="ECO:0000313" key="4">
    <source>
        <dbReference type="Proteomes" id="UP001611383"/>
    </source>
</evidence>
<gene>
    <name evidence="3" type="ORF">F0U60_24440</name>
</gene>
<feature type="transmembrane region" description="Helical" evidence="1">
    <location>
        <begin position="87"/>
        <end position="107"/>
    </location>
</feature>